<name>A0A1L2CV81_9CAUD</name>
<sequence>MKYEDYRDLRDWFNFAPRKLKTNVKWFILELGYDNSSELWSHILECYHIRTNRAVLKQLIDHYKDLK</sequence>
<accession>A0A1L2CV81</accession>
<evidence type="ECO:0000313" key="1">
    <source>
        <dbReference type="EMBL" id="AMM43928.1"/>
    </source>
</evidence>
<organism evidence="1 2">
    <name type="scientific">Pectobacterium phage vB_PcaM_CBB</name>
    <dbReference type="NCBI Taxonomy" id="2772511"/>
    <lineage>
        <taxon>Viruses</taxon>
        <taxon>Duplodnaviria</taxon>
        <taxon>Heunggongvirae</taxon>
        <taxon>Uroviricota</taxon>
        <taxon>Caudoviricetes</taxon>
        <taxon>Mimasvirus</taxon>
        <taxon>Mimasvirus CBB</taxon>
    </lineage>
</organism>
<keyword evidence="2" id="KW-1185">Reference proteome</keyword>
<proteinExistence type="predicted"/>
<evidence type="ECO:0000313" key="2">
    <source>
        <dbReference type="Proteomes" id="UP000223891"/>
    </source>
</evidence>
<dbReference type="Proteomes" id="UP000223891">
    <property type="component" value="Segment"/>
</dbReference>
<dbReference type="EMBL" id="KU574722">
    <property type="protein sequence ID" value="AMM43928.1"/>
    <property type="molecule type" value="Genomic_DNA"/>
</dbReference>
<protein>
    <submittedName>
        <fullName evidence="1">Uncharacterized protein</fullName>
    </submittedName>
</protein>
<gene>
    <name evidence="1" type="ORF">CBB_365</name>
</gene>
<reference evidence="2" key="1">
    <citation type="submission" date="2016-01" db="EMBL/GenBank/DDBJ databases">
        <title>Isolation and Characterization of Enterobacteria phage CBB.</title>
        <authorList>
            <person name="Buttimer C.T.H."/>
            <person name="Hendrix H."/>
            <person name="Alexandre H."/>
            <person name="O'Mahony J."/>
            <person name="Lavigne R."/>
            <person name="Coffey A."/>
        </authorList>
    </citation>
    <scope>NUCLEOTIDE SEQUENCE [LARGE SCALE GENOMIC DNA]</scope>
</reference>